<proteinExistence type="predicted"/>
<comment type="caution">
    <text evidence="2">The sequence shown here is derived from an EMBL/GenBank/DDBJ whole genome shotgun (WGS) entry which is preliminary data.</text>
</comment>
<feature type="transmembrane region" description="Helical" evidence="1">
    <location>
        <begin position="64"/>
        <end position="87"/>
    </location>
</feature>
<evidence type="ECO:0000256" key="1">
    <source>
        <dbReference type="SAM" id="Phobius"/>
    </source>
</evidence>
<dbReference type="AlphaFoldDB" id="A0A5W7S127"/>
<keyword evidence="1" id="KW-0472">Membrane</keyword>
<keyword evidence="1" id="KW-1133">Transmembrane helix</keyword>
<feature type="transmembrane region" description="Helical" evidence="1">
    <location>
        <begin position="40"/>
        <end position="58"/>
    </location>
</feature>
<reference evidence="2" key="1">
    <citation type="submission" date="2018-07" db="EMBL/GenBank/DDBJ databases">
        <authorList>
            <person name="Ashton P.M."/>
            <person name="Dallman T."/>
            <person name="Nair S."/>
            <person name="De Pinna E."/>
            <person name="Peters T."/>
            <person name="Grant K."/>
        </authorList>
    </citation>
    <scope>NUCLEOTIDE SEQUENCE</scope>
    <source>
        <strain evidence="2">242348</strain>
    </source>
</reference>
<name>A0A5W7S127_SALET</name>
<protein>
    <submittedName>
        <fullName evidence="2">Uncharacterized protein</fullName>
    </submittedName>
</protein>
<sequence length="157" mass="17296">MTKILTTAEHNQARADLATLTAIVENYAVTHPKKHGWSTLGAFCMPAVFVLVVGYSTMTDIDPLTGAVFSLIGCVMLYGAVGAAGYLQGKWHNDELDMSDLHKIRAFSPFVKQLITNGMAKNNGLLTYTLLESLLCEIEFALKEDDLRFNINKQLNV</sequence>
<gene>
    <name evidence="2" type="ORF">DTU03_20830</name>
</gene>
<evidence type="ECO:0000313" key="2">
    <source>
        <dbReference type="EMBL" id="EBX8629927.1"/>
    </source>
</evidence>
<keyword evidence="1" id="KW-0812">Transmembrane</keyword>
<dbReference type="EMBL" id="AAHMLI010000032">
    <property type="protein sequence ID" value="EBX8629927.1"/>
    <property type="molecule type" value="Genomic_DNA"/>
</dbReference>
<accession>A0A5W7S127</accession>
<organism evidence="2">
    <name type="scientific">Salmonella enterica subsp. enterica serovar Kintambo</name>
    <dbReference type="NCBI Taxonomy" id="1192730"/>
    <lineage>
        <taxon>Bacteria</taxon>
        <taxon>Pseudomonadati</taxon>
        <taxon>Pseudomonadota</taxon>
        <taxon>Gammaproteobacteria</taxon>
        <taxon>Enterobacterales</taxon>
        <taxon>Enterobacteriaceae</taxon>
        <taxon>Salmonella</taxon>
    </lineage>
</organism>